<dbReference type="Gene3D" id="2.160.20.10">
    <property type="entry name" value="Single-stranded right-handed beta-helix, Pectin lyase-like"/>
    <property type="match status" value="1"/>
</dbReference>
<name>A0A914EIH7_9BILA</name>
<evidence type="ECO:0000256" key="5">
    <source>
        <dbReference type="ARBA" id="ARBA00023295"/>
    </source>
</evidence>
<evidence type="ECO:0000256" key="3">
    <source>
        <dbReference type="ARBA" id="ARBA00023157"/>
    </source>
</evidence>
<dbReference type="GO" id="GO:0005975">
    <property type="term" value="P:carbohydrate metabolic process"/>
    <property type="evidence" value="ECO:0007669"/>
    <property type="project" value="InterPro"/>
</dbReference>
<dbReference type="WBParaSite" id="ACRNAN_scaffold8127.g23732.t1">
    <property type="protein sequence ID" value="ACRNAN_scaffold8127.g23732.t1"/>
    <property type="gene ID" value="ACRNAN_scaffold8127.g23732"/>
</dbReference>
<keyword evidence="3" id="KW-1015">Disulfide bond</keyword>
<protein>
    <submittedName>
        <fullName evidence="8">Uncharacterized protein</fullName>
    </submittedName>
</protein>
<dbReference type="Pfam" id="PF00295">
    <property type="entry name" value="Glyco_hydro_28"/>
    <property type="match status" value="1"/>
</dbReference>
<dbReference type="GO" id="GO:0046576">
    <property type="term" value="F:rhamnogalacturonan alpha-L-rhamnopyranosyl-(1-&gt;4)-alpha-D-galactopyranosyluronide lyase activity"/>
    <property type="evidence" value="ECO:0007669"/>
    <property type="project" value="UniProtKB-ARBA"/>
</dbReference>
<keyword evidence="4" id="KW-0325">Glycoprotein</keyword>
<evidence type="ECO:0000256" key="1">
    <source>
        <dbReference type="ARBA" id="ARBA00008834"/>
    </source>
</evidence>
<dbReference type="AlphaFoldDB" id="A0A914EIH7"/>
<dbReference type="InterPro" id="IPR000743">
    <property type="entry name" value="Glyco_hydro_28"/>
</dbReference>
<proteinExistence type="inferred from homology"/>
<comment type="similarity">
    <text evidence="1 6">Belongs to the glycosyl hydrolase 28 family.</text>
</comment>
<evidence type="ECO:0000313" key="8">
    <source>
        <dbReference type="WBParaSite" id="ACRNAN_scaffold8127.g23732.t1"/>
    </source>
</evidence>
<keyword evidence="5 6" id="KW-0326">Glycosidase</keyword>
<evidence type="ECO:0000256" key="2">
    <source>
        <dbReference type="ARBA" id="ARBA00022801"/>
    </source>
</evidence>
<accession>A0A914EIH7</accession>
<evidence type="ECO:0000256" key="4">
    <source>
        <dbReference type="ARBA" id="ARBA00023180"/>
    </source>
</evidence>
<dbReference type="PANTHER" id="PTHR31736">
    <property type="match status" value="1"/>
</dbReference>
<keyword evidence="7" id="KW-1185">Reference proteome</keyword>
<dbReference type="PANTHER" id="PTHR31736:SF19">
    <property type="entry name" value="PECTIN LYASE SUPERFAMILY PROTEIN-RELATED"/>
    <property type="match status" value="1"/>
</dbReference>
<dbReference type="Proteomes" id="UP000887540">
    <property type="component" value="Unplaced"/>
</dbReference>
<reference evidence="8" key="1">
    <citation type="submission" date="2022-11" db="UniProtKB">
        <authorList>
            <consortium name="WormBaseParasite"/>
        </authorList>
    </citation>
    <scope>IDENTIFICATION</scope>
</reference>
<dbReference type="GO" id="GO:0004650">
    <property type="term" value="F:polygalacturonase activity"/>
    <property type="evidence" value="ECO:0007669"/>
    <property type="project" value="InterPro"/>
</dbReference>
<evidence type="ECO:0000256" key="6">
    <source>
        <dbReference type="RuleBase" id="RU361169"/>
    </source>
</evidence>
<keyword evidence="2 6" id="KW-0378">Hydrolase</keyword>
<dbReference type="SUPFAM" id="SSF51126">
    <property type="entry name" value="Pectin lyase-like"/>
    <property type="match status" value="1"/>
</dbReference>
<dbReference type="InterPro" id="IPR012334">
    <property type="entry name" value="Pectin_lyas_fold"/>
</dbReference>
<sequence>MDFVDMLDMHIHHIEVRVDPMNEPGKHPLNADGMDLRGKNILVEDVVIESGDDGISIKPTNSLGHQQNCSVVGVCFDEVGYEPYTNCSQDMVIRNAWIINSYGIAIGSIPPDPAVNCIKNITFENISEYYPLRGFYIKTNPGFEGSGIVDGITVSKSIRASVRPSIRSTARPSARSFVSSIVCLFVRLFVRQFIRSNVCSSVRPSIHSFVSVRRTSVRSFVCSFIRTSVRCPSIRPKRTD</sequence>
<organism evidence="7 8">
    <name type="scientific">Acrobeloides nanus</name>
    <dbReference type="NCBI Taxonomy" id="290746"/>
    <lineage>
        <taxon>Eukaryota</taxon>
        <taxon>Metazoa</taxon>
        <taxon>Ecdysozoa</taxon>
        <taxon>Nematoda</taxon>
        <taxon>Chromadorea</taxon>
        <taxon>Rhabditida</taxon>
        <taxon>Tylenchina</taxon>
        <taxon>Cephalobomorpha</taxon>
        <taxon>Cephaloboidea</taxon>
        <taxon>Cephalobidae</taxon>
        <taxon>Acrobeloides</taxon>
    </lineage>
</organism>
<evidence type="ECO:0000313" key="7">
    <source>
        <dbReference type="Proteomes" id="UP000887540"/>
    </source>
</evidence>
<dbReference type="InterPro" id="IPR011050">
    <property type="entry name" value="Pectin_lyase_fold/virulence"/>
</dbReference>